<comment type="similarity">
    <text evidence="1">Belongs to the UDP-glycosyltransferase family.</text>
</comment>
<evidence type="ECO:0000313" key="8">
    <source>
        <dbReference type="EMBL" id="ETN75462.1"/>
    </source>
</evidence>
<dbReference type="GO" id="GO:0015020">
    <property type="term" value="F:glucuronosyltransferase activity"/>
    <property type="evidence" value="ECO:0007669"/>
    <property type="project" value="UniProtKB-EC"/>
</dbReference>
<evidence type="ECO:0000313" key="9">
    <source>
        <dbReference type="Proteomes" id="UP000053676"/>
    </source>
</evidence>
<dbReference type="PANTHER" id="PTHR48043:SF23">
    <property type="entry name" value="UDP-GLUCURONOSYLTRANSFERASE"/>
    <property type="match status" value="1"/>
</dbReference>
<accession>W2T3B0</accession>
<dbReference type="Gene3D" id="3.40.50.2000">
    <property type="entry name" value="Glycogen Phosphorylase B"/>
    <property type="match status" value="1"/>
</dbReference>
<dbReference type="EMBL" id="KI660295">
    <property type="protein sequence ID" value="ETN75462.1"/>
    <property type="molecule type" value="Genomic_DNA"/>
</dbReference>
<dbReference type="KEGG" id="nai:NECAME_12355"/>
<evidence type="ECO:0000256" key="5">
    <source>
        <dbReference type="ARBA" id="ARBA00022729"/>
    </source>
</evidence>
<comment type="catalytic activity">
    <reaction evidence="6">
        <text>glucuronate acceptor + UDP-alpha-D-glucuronate = acceptor beta-D-glucuronoside + UDP + H(+)</text>
        <dbReference type="Rhea" id="RHEA:21032"/>
        <dbReference type="ChEBI" id="CHEBI:15378"/>
        <dbReference type="ChEBI" id="CHEBI:58052"/>
        <dbReference type="ChEBI" id="CHEBI:58223"/>
        <dbReference type="ChEBI" id="CHEBI:132367"/>
        <dbReference type="ChEBI" id="CHEBI:132368"/>
        <dbReference type="EC" id="2.4.1.17"/>
    </reaction>
</comment>
<evidence type="ECO:0000256" key="6">
    <source>
        <dbReference type="ARBA" id="ARBA00047475"/>
    </source>
</evidence>
<protein>
    <recommendedName>
        <fullName evidence="2">glucuronosyltransferase</fullName>
        <ecNumber evidence="2">2.4.1.17</ecNumber>
    </recommendedName>
</protein>
<proteinExistence type="inferred from homology"/>
<keyword evidence="5 7" id="KW-0732">Signal</keyword>
<keyword evidence="3" id="KW-0328">Glycosyltransferase</keyword>
<dbReference type="InterPro" id="IPR050271">
    <property type="entry name" value="UDP-glycosyltransferase"/>
</dbReference>
<sequence length="158" mass="17778">MKSTLLLLAILHVAEPYKILVFSAPLGYSHMQFMGQIADILQEAGHDVTVVHPVGMPKYVKAVSKLAKQVLFELPEETQKHLDPKNLKVWDTNSGSISQQIEMFNDFSELQIQICDLLLGDNRTIETLRREHFDVGITELLAICGFGVFNVCAIHFIL</sequence>
<feature type="chain" id="PRO_5004825767" description="glucuronosyltransferase" evidence="7">
    <location>
        <begin position="17"/>
        <end position="158"/>
    </location>
</feature>
<evidence type="ECO:0000256" key="2">
    <source>
        <dbReference type="ARBA" id="ARBA00012544"/>
    </source>
</evidence>
<keyword evidence="9" id="KW-1185">Reference proteome</keyword>
<dbReference type="SUPFAM" id="SSF53756">
    <property type="entry name" value="UDP-Glycosyltransferase/glycogen phosphorylase"/>
    <property type="match status" value="1"/>
</dbReference>
<evidence type="ECO:0000256" key="3">
    <source>
        <dbReference type="ARBA" id="ARBA00022676"/>
    </source>
</evidence>
<feature type="signal peptide" evidence="7">
    <location>
        <begin position="1"/>
        <end position="16"/>
    </location>
</feature>
<dbReference type="OMA" id="YMGRIAD"/>
<evidence type="ECO:0000256" key="7">
    <source>
        <dbReference type="SAM" id="SignalP"/>
    </source>
</evidence>
<gene>
    <name evidence="8" type="ORF">NECAME_12355</name>
</gene>
<dbReference type="Pfam" id="PF00201">
    <property type="entry name" value="UDPGT"/>
    <property type="match status" value="1"/>
</dbReference>
<dbReference type="Proteomes" id="UP000053676">
    <property type="component" value="Unassembled WGS sequence"/>
</dbReference>
<dbReference type="PANTHER" id="PTHR48043">
    <property type="entry name" value="EG:EG0003.4 PROTEIN-RELATED"/>
    <property type="match status" value="1"/>
</dbReference>
<dbReference type="InterPro" id="IPR002213">
    <property type="entry name" value="UDP_glucos_trans"/>
</dbReference>
<dbReference type="OrthoDB" id="5865374at2759"/>
<evidence type="ECO:0000256" key="1">
    <source>
        <dbReference type="ARBA" id="ARBA00009995"/>
    </source>
</evidence>
<keyword evidence="4" id="KW-0808">Transferase</keyword>
<organism evidence="8 9">
    <name type="scientific">Necator americanus</name>
    <name type="common">Human hookworm</name>
    <dbReference type="NCBI Taxonomy" id="51031"/>
    <lineage>
        <taxon>Eukaryota</taxon>
        <taxon>Metazoa</taxon>
        <taxon>Ecdysozoa</taxon>
        <taxon>Nematoda</taxon>
        <taxon>Chromadorea</taxon>
        <taxon>Rhabditida</taxon>
        <taxon>Rhabditina</taxon>
        <taxon>Rhabditomorpha</taxon>
        <taxon>Strongyloidea</taxon>
        <taxon>Ancylostomatidae</taxon>
        <taxon>Bunostominae</taxon>
        <taxon>Necator</taxon>
    </lineage>
</organism>
<evidence type="ECO:0000256" key="4">
    <source>
        <dbReference type="ARBA" id="ARBA00022679"/>
    </source>
</evidence>
<reference evidence="9" key="1">
    <citation type="journal article" date="2014" name="Nat. Genet.">
        <title>Genome of the human hookworm Necator americanus.</title>
        <authorList>
            <person name="Tang Y.T."/>
            <person name="Gao X."/>
            <person name="Rosa B.A."/>
            <person name="Abubucker S."/>
            <person name="Hallsworth-Pepin K."/>
            <person name="Martin J."/>
            <person name="Tyagi R."/>
            <person name="Heizer E."/>
            <person name="Zhang X."/>
            <person name="Bhonagiri-Palsikar V."/>
            <person name="Minx P."/>
            <person name="Warren W.C."/>
            <person name="Wang Q."/>
            <person name="Zhan B."/>
            <person name="Hotez P.J."/>
            <person name="Sternberg P.W."/>
            <person name="Dougall A."/>
            <person name="Gaze S.T."/>
            <person name="Mulvenna J."/>
            <person name="Sotillo J."/>
            <person name="Ranganathan S."/>
            <person name="Rabelo E.M."/>
            <person name="Wilson R.K."/>
            <person name="Felgner P.L."/>
            <person name="Bethony J."/>
            <person name="Hawdon J.M."/>
            <person name="Gasser R.B."/>
            <person name="Loukas A."/>
            <person name="Mitreva M."/>
        </authorList>
    </citation>
    <scope>NUCLEOTIDE SEQUENCE [LARGE SCALE GENOMIC DNA]</scope>
</reference>
<dbReference type="EC" id="2.4.1.17" evidence="2"/>
<dbReference type="AlphaFoldDB" id="W2T3B0"/>
<name>W2T3B0_NECAM</name>